<sequence>DLLSRIDLDELMKKDEPPLEFPDTLEGFEYIFNESNEPARGEGLLDLLFANREELVGDVVVRMPILGTIITKYIYELLQKECHLKKITLPVDATETEPKSFIFMSEDALINPDKLLVLIHGNGVVRAGQWARRLIINEDLDSGTQIPYIKRAIEEGYGVIVLNPNENYIEVEKTKAQIQLSSDISDEPAEKRERKDKIQKETKKRRDFYEKYRNPQKEKETMQIYIRDNGSPEEHAIYVWDHFISQSAAENVFFVAHSYGGLAFVELMIQREAEVKNRVTAVALTDSVHNVWHQEVGKTIREWMRENCCNWVSSSEPLDTSVEPMLPDCPRVSAGTERHELTSWKSFPSIFKFFSETVKAKNSLVKPTPTRRSNRIKYEEF</sequence>
<organism evidence="3 4">
    <name type="scientific">Ptilorrhoa leucosticta</name>
    <dbReference type="NCBI Taxonomy" id="449384"/>
    <lineage>
        <taxon>Eukaryota</taxon>
        <taxon>Metazoa</taxon>
        <taxon>Chordata</taxon>
        <taxon>Craniata</taxon>
        <taxon>Vertebrata</taxon>
        <taxon>Euteleostomi</taxon>
        <taxon>Archelosauria</taxon>
        <taxon>Archosauria</taxon>
        <taxon>Dinosauria</taxon>
        <taxon>Saurischia</taxon>
        <taxon>Theropoda</taxon>
        <taxon>Coelurosauria</taxon>
        <taxon>Aves</taxon>
        <taxon>Neognathae</taxon>
        <taxon>Neoaves</taxon>
        <taxon>Telluraves</taxon>
        <taxon>Australaves</taxon>
        <taxon>Passeriformes</taxon>
        <taxon>Corvoidea</taxon>
        <taxon>Cinclosomatidae</taxon>
        <taxon>Ptilorrhoa</taxon>
    </lineage>
</organism>
<feature type="non-terminal residue" evidence="3">
    <location>
        <position position="1"/>
    </location>
</feature>
<dbReference type="AlphaFoldDB" id="A0A7K8M7U6"/>
<dbReference type="Pfam" id="PF22749">
    <property type="entry name" value="Arb2"/>
    <property type="match status" value="1"/>
</dbReference>
<comment type="caution">
    <text evidence="3">The sequence shown here is derived from an EMBL/GenBank/DDBJ whole genome shotgun (WGS) entry which is preliminary data.</text>
</comment>
<feature type="compositionally biased region" description="Basic and acidic residues" evidence="1">
    <location>
        <begin position="188"/>
        <end position="201"/>
    </location>
</feature>
<feature type="region of interest" description="Disordered" evidence="1">
    <location>
        <begin position="180"/>
        <end position="205"/>
    </location>
</feature>
<evidence type="ECO:0000313" key="3">
    <source>
        <dbReference type="EMBL" id="NXE37176.1"/>
    </source>
</evidence>
<reference evidence="3 4" key="1">
    <citation type="submission" date="2019-09" db="EMBL/GenBank/DDBJ databases">
        <title>Bird 10,000 Genomes (B10K) Project - Family phase.</title>
        <authorList>
            <person name="Zhang G."/>
        </authorList>
    </citation>
    <scope>NUCLEOTIDE SEQUENCE [LARGE SCALE GENOMIC DNA]</scope>
    <source>
        <strain evidence="3">B10K-CU-031-17</strain>
        <tissue evidence="3">Muscle</tissue>
    </source>
</reference>
<dbReference type="GO" id="GO:0031048">
    <property type="term" value="P:regulatory ncRNA-mediated heterochromatin formation"/>
    <property type="evidence" value="ECO:0007669"/>
    <property type="project" value="TreeGrafter"/>
</dbReference>
<evidence type="ECO:0000313" key="4">
    <source>
        <dbReference type="Proteomes" id="UP000547721"/>
    </source>
</evidence>
<dbReference type="InterPro" id="IPR053858">
    <property type="entry name" value="Arb2_dom"/>
</dbReference>
<evidence type="ECO:0000259" key="2">
    <source>
        <dbReference type="Pfam" id="PF22749"/>
    </source>
</evidence>
<evidence type="ECO:0000256" key="1">
    <source>
        <dbReference type="SAM" id="MobiDB-lite"/>
    </source>
</evidence>
<dbReference type="InterPro" id="IPR029058">
    <property type="entry name" value="AB_hydrolase_fold"/>
</dbReference>
<dbReference type="GO" id="GO:0035197">
    <property type="term" value="F:siRNA binding"/>
    <property type="evidence" value="ECO:0007669"/>
    <property type="project" value="TreeGrafter"/>
</dbReference>
<accession>A0A7K8M7U6</accession>
<proteinExistence type="predicted"/>
<dbReference type="SUPFAM" id="SSF53474">
    <property type="entry name" value="alpha/beta-Hydrolases"/>
    <property type="match status" value="1"/>
</dbReference>
<keyword evidence="4" id="KW-1185">Reference proteome</keyword>
<dbReference type="GO" id="GO:0005634">
    <property type="term" value="C:nucleus"/>
    <property type="evidence" value="ECO:0007669"/>
    <property type="project" value="TreeGrafter"/>
</dbReference>
<name>A0A7K8M7U6_9CORV</name>
<protein>
    <submittedName>
        <fullName evidence="3">F172A protein</fullName>
    </submittedName>
</protein>
<feature type="domain" description="Arb2" evidence="2">
    <location>
        <begin position="21"/>
        <end position="318"/>
    </location>
</feature>
<dbReference type="PANTHER" id="PTHR21357">
    <property type="entry name" value="FAM172 FAMILY PROTEIN HOMOLOG CG10038"/>
    <property type="match status" value="1"/>
</dbReference>
<dbReference type="InterPro" id="IPR048263">
    <property type="entry name" value="Arb2"/>
</dbReference>
<dbReference type="PANTHER" id="PTHR21357:SF3">
    <property type="entry name" value="COTRANSCRIPTIONAL REGULATOR FAM172A"/>
    <property type="match status" value="1"/>
</dbReference>
<gene>
    <name evidence="3" type="primary">Fam172a</name>
    <name evidence="3" type="ORF">PTILEU_R08378</name>
</gene>
<dbReference type="EMBL" id="VWYY01000317">
    <property type="protein sequence ID" value="NXE37176.1"/>
    <property type="molecule type" value="Genomic_DNA"/>
</dbReference>
<feature type="non-terminal residue" evidence="3">
    <location>
        <position position="381"/>
    </location>
</feature>
<dbReference type="Proteomes" id="UP000547721">
    <property type="component" value="Unassembled WGS sequence"/>
</dbReference>